<comment type="caution">
    <text evidence="1">The sequence shown here is derived from an EMBL/GenBank/DDBJ whole genome shotgun (WGS) entry which is preliminary data.</text>
</comment>
<evidence type="ECO:0008006" key="3">
    <source>
        <dbReference type="Google" id="ProtNLM"/>
    </source>
</evidence>
<sequence>MSRHPSVLNRRHFLKGAGASVALPLLGAMTPALRARGADPTESPRRFVAICAGLGFHGPFLFPDQPGASYSLTPYLEKLADHRKEFTVFSGLSHPEQNGNNGHASNLTWLTSARRPGLAGFKNTISLDQLMAQHLGGTTRLPFLCLSNDGGSLSWTANGINIPAESSPSKLFATLFIDGSKQEITRQVQKLERGRSILDTVRDEAQRLDRRLGTQDRHKLDEYFTAIRDLEERIGQSEEWTRRPKPMVDYEPPQDVADKRDILARQRLMYDMMVLALQTDSTRVITLSLGGMNAVPSNIPGVNTDWHNLSHHGKDEAKIEELQRIEEAEFIEFNRFLTRLKGLDEQGRSLLDHTAVLFGSNLGNASSHDWHNLPIILAGGGYRHGQYVAHDARDNTPFANMFVSLAQRMGLEIDAFGSSTAESVHGLDWVG</sequence>
<organism evidence="1 2">
    <name type="scientific">Durusdinium trenchii</name>
    <dbReference type="NCBI Taxonomy" id="1381693"/>
    <lineage>
        <taxon>Eukaryota</taxon>
        <taxon>Sar</taxon>
        <taxon>Alveolata</taxon>
        <taxon>Dinophyceae</taxon>
        <taxon>Suessiales</taxon>
        <taxon>Symbiodiniaceae</taxon>
        <taxon>Durusdinium</taxon>
    </lineage>
</organism>
<evidence type="ECO:0000313" key="1">
    <source>
        <dbReference type="EMBL" id="CAK9031525.1"/>
    </source>
</evidence>
<name>A0ABP0KXB6_9DINO</name>
<keyword evidence="2" id="KW-1185">Reference proteome</keyword>
<dbReference type="Pfam" id="PF07586">
    <property type="entry name" value="HXXSHH"/>
    <property type="match status" value="1"/>
</dbReference>
<reference evidence="1 2" key="1">
    <citation type="submission" date="2024-02" db="EMBL/GenBank/DDBJ databases">
        <authorList>
            <person name="Chen Y."/>
            <person name="Shah S."/>
            <person name="Dougan E. K."/>
            <person name="Thang M."/>
            <person name="Chan C."/>
        </authorList>
    </citation>
    <scope>NUCLEOTIDE SEQUENCE [LARGE SCALE GENOMIC DNA]</scope>
</reference>
<dbReference type="InterPro" id="IPR011447">
    <property type="entry name" value="DUF1552"/>
</dbReference>
<dbReference type="PROSITE" id="PS51318">
    <property type="entry name" value="TAT"/>
    <property type="match status" value="1"/>
</dbReference>
<dbReference type="Proteomes" id="UP001642464">
    <property type="component" value="Unassembled WGS sequence"/>
</dbReference>
<dbReference type="Pfam" id="PF10518">
    <property type="entry name" value="TAT_signal"/>
    <property type="match status" value="1"/>
</dbReference>
<dbReference type="InterPro" id="IPR006311">
    <property type="entry name" value="TAT_signal"/>
</dbReference>
<accession>A0ABP0KXB6</accession>
<dbReference type="InterPro" id="IPR019546">
    <property type="entry name" value="TAT_signal_bac_arc"/>
</dbReference>
<evidence type="ECO:0000313" key="2">
    <source>
        <dbReference type="Proteomes" id="UP001642464"/>
    </source>
</evidence>
<protein>
    <recommendedName>
        <fullName evidence="3">DUF1552 domain-containing protein</fullName>
    </recommendedName>
</protein>
<gene>
    <name evidence="1" type="ORF">SCF082_LOCUS19675</name>
</gene>
<proteinExistence type="predicted"/>
<dbReference type="EMBL" id="CAXAMM010013486">
    <property type="protein sequence ID" value="CAK9031525.1"/>
    <property type="molecule type" value="Genomic_DNA"/>
</dbReference>